<dbReference type="STRING" id="1890683.A0A427YSU3"/>
<feature type="compositionally biased region" description="Basic and acidic residues" evidence="5">
    <location>
        <begin position="226"/>
        <end position="242"/>
    </location>
</feature>
<feature type="compositionally biased region" description="Polar residues" evidence="5">
    <location>
        <begin position="341"/>
        <end position="350"/>
    </location>
</feature>
<feature type="compositionally biased region" description="Low complexity" evidence="5">
    <location>
        <begin position="182"/>
        <end position="193"/>
    </location>
</feature>
<feature type="compositionally biased region" description="Basic and acidic residues" evidence="5">
    <location>
        <begin position="272"/>
        <end position="285"/>
    </location>
</feature>
<dbReference type="PROSITE" id="PS51469">
    <property type="entry name" value="SUN"/>
    <property type="match status" value="1"/>
</dbReference>
<gene>
    <name evidence="7" type="ORF">EHS25_006750</name>
</gene>
<feature type="compositionally biased region" description="Basic and acidic residues" evidence="5">
    <location>
        <begin position="522"/>
        <end position="536"/>
    </location>
</feature>
<dbReference type="AlphaFoldDB" id="A0A427YSU3"/>
<reference evidence="7 8" key="1">
    <citation type="submission" date="2018-11" db="EMBL/GenBank/DDBJ databases">
        <title>Genome sequence of Saitozyma podzolica DSM 27192.</title>
        <authorList>
            <person name="Aliyu H."/>
            <person name="Gorte O."/>
            <person name="Ochsenreither K."/>
        </authorList>
    </citation>
    <scope>NUCLEOTIDE SEQUENCE [LARGE SCALE GENOMIC DNA]</scope>
    <source>
        <strain evidence="7 8">DSM 27192</strain>
    </source>
</reference>
<evidence type="ECO:0000256" key="3">
    <source>
        <dbReference type="ARBA" id="ARBA00022989"/>
    </source>
</evidence>
<keyword evidence="3" id="KW-1133">Transmembrane helix</keyword>
<dbReference type="PANTHER" id="PTHR12911:SF8">
    <property type="entry name" value="KLAROID PROTEIN-RELATED"/>
    <property type="match status" value="1"/>
</dbReference>
<dbReference type="Proteomes" id="UP000279259">
    <property type="component" value="Unassembled WGS sequence"/>
</dbReference>
<dbReference type="EMBL" id="RSCD01000003">
    <property type="protein sequence ID" value="RSH94096.1"/>
    <property type="molecule type" value="Genomic_DNA"/>
</dbReference>
<feature type="compositionally biased region" description="Gly residues" evidence="5">
    <location>
        <begin position="169"/>
        <end position="181"/>
    </location>
</feature>
<keyword evidence="8" id="KW-1185">Reference proteome</keyword>
<evidence type="ECO:0000313" key="7">
    <source>
        <dbReference type="EMBL" id="RSH94096.1"/>
    </source>
</evidence>
<evidence type="ECO:0000313" key="8">
    <source>
        <dbReference type="Proteomes" id="UP000279259"/>
    </source>
</evidence>
<organism evidence="7 8">
    <name type="scientific">Saitozyma podzolica</name>
    <dbReference type="NCBI Taxonomy" id="1890683"/>
    <lineage>
        <taxon>Eukaryota</taxon>
        <taxon>Fungi</taxon>
        <taxon>Dikarya</taxon>
        <taxon>Basidiomycota</taxon>
        <taxon>Agaricomycotina</taxon>
        <taxon>Tremellomycetes</taxon>
        <taxon>Tremellales</taxon>
        <taxon>Trimorphomycetaceae</taxon>
        <taxon>Saitozyma</taxon>
    </lineage>
</organism>
<dbReference type="GO" id="GO:0034993">
    <property type="term" value="C:meiotic nuclear membrane microtubule tethering complex"/>
    <property type="evidence" value="ECO:0007669"/>
    <property type="project" value="TreeGrafter"/>
</dbReference>
<evidence type="ECO:0000256" key="5">
    <source>
        <dbReference type="SAM" id="MobiDB-lite"/>
    </source>
</evidence>
<keyword evidence="4" id="KW-0472">Membrane</keyword>
<feature type="region of interest" description="Disordered" evidence="5">
    <location>
        <begin position="496"/>
        <end position="536"/>
    </location>
</feature>
<dbReference type="PANTHER" id="PTHR12911">
    <property type="entry name" value="SAD1/UNC-84-LIKE PROTEIN-RELATED"/>
    <property type="match status" value="1"/>
</dbReference>
<keyword evidence="2" id="KW-0812">Transmembrane</keyword>
<feature type="region of interest" description="Disordered" evidence="5">
    <location>
        <begin position="722"/>
        <end position="748"/>
    </location>
</feature>
<evidence type="ECO:0000256" key="4">
    <source>
        <dbReference type="ARBA" id="ARBA00023136"/>
    </source>
</evidence>
<feature type="region of interest" description="Disordered" evidence="5">
    <location>
        <begin position="1"/>
        <end position="382"/>
    </location>
</feature>
<feature type="compositionally biased region" description="Polar residues" evidence="5">
    <location>
        <begin position="85"/>
        <end position="95"/>
    </location>
</feature>
<comment type="caution">
    <text evidence="7">The sequence shown here is derived from an EMBL/GenBank/DDBJ whole genome shotgun (WGS) entry which is preliminary data.</text>
</comment>
<evidence type="ECO:0000256" key="2">
    <source>
        <dbReference type="ARBA" id="ARBA00022692"/>
    </source>
</evidence>
<protein>
    <recommendedName>
        <fullName evidence="6">SUN domain-containing protein</fullName>
    </recommendedName>
</protein>
<feature type="domain" description="SUN" evidence="6">
    <location>
        <begin position="784"/>
        <end position="970"/>
    </location>
</feature>
<accession>A0A427YSU3</accession>
<evidence type="ECO:0000259" key="6">
    <source>
        <dbReference type="PROSITE" id="PS51469"/>
    </source>
</evidence>
<name>A0A427YSU3_9TREE</name>
<feature type="compositionally biased region" description="Low complexity" evidence="5">
    <location>
        <begin position="1"/>
        <end position="35"/>
    </location>
</feature>
<feature type="compositionally biased region" description="Acidic residues" evidence="5">
    <location>
        <begin position="248"/>
        <end position="259"/>
    </location>
</feature>
<dbReference type="Pfam" id="PF07738">
    <property type="entry name" value="Sad1_UNC"/>
    <property type="match status" value="1"/>
</dbReference>
<evidence type="ECO:0000256" key="1">
    <source>
        <dbReference type="ARBA" id="ARBA00004370"/>
    </source>
</evidence>
<dbReference type="InterPro" id="IPR012919">
    <property type="entry name" value="SUN_dom"/>
</dbReference>
<comment type="subcellular location">
    <subcellularLocation>
        <location evidence="1">Membrane</location>
    </subcellularLocation>
</comment>
<dbReference type="GO" id="GO:0043495">
    <property type="term" value="F:protein-membrane adaptor activity"/>
    <property type="evidence" value="ECO:0007669"/>
    <property type="project" value="TreeGrafter"/>
</dbReference>
<dbReference type="InterPro" id="IPR045119">
    <property type="entry name" value="SUN1-5"/>
</dbReference>
<proteinExistence type="predicted"/>
<feature type="compositionally biased region" description="Basic and acidic residues" evidence="5">
    <location>
        <begin position="496"/>
        <end position="509"/>
    </location>
</feature>
<dbReference type="Gene3D" id="2.60.120.260">
    <property type="entry name" value="Galactose-binding domain-like"/>
    <property type="match status" value="1"/>
</dbReference>
<dbReference type="OrthoDB" id="342281at2759"/>
<sequence length="970" mass="104005">MPPRKAPAAGVSASPAAGGRGVAPSPARSTRSTRSNRGRDDDEWDNESVSSSFKVPVSRTGKSSNPLLGPHDTSVNIAAAFHAAQSGNLPTPSSDRSFKPPSKVSSKARPKPSTPRNVQRERSPAEQLLSSARALSPVRFFLRPGDDGVEDEADHSGEYASFSSLGNRNGHGNGNGNGNGNGANTSGSANTSGEQSYDYAAEESLVRRAQMAQKGSGGGVGGHARRVSDTTARRRKGREGDLPYRPGEEDEVYSDDSGGEGEGIVRGGALDARADTRGKRAEKGEGYLGMGLGLQPRARRKGRRSGDVSYAEGESEEEHENENGMGNLDLRGHSPFAASMVNGNARSPTPASLIRAITPQVDRRSPMPMPQTPSRRRQPPTSRTVVTNLLHGVVTALRFVVDLVSSLLNALVVHPIRTAFGSGKSIVRTAKRDWWKYILGLVVLSLLIRLADRPWRSTGKYTAPDVPPSSMDELISRLTQIEQALSSLSASSNALERADAEGRGERETITSRVGELESSIAQERRHREVTRTEGQKGFQDIRGEVEGLRSEVRSLVSRVTEQEKGVSSARSAAQTLVAVGKEVEALKARVGAVEQDVRDALDDGRMRRALERILPSEMPVRVNKGGSIDVDPAFWTEMKRVLIGRGEVESMVRNVIGSAGGAQGGNGGDREASQGIREEELEAWGERLVAKKTKDGAIISRSDFLRLLDAEVTNLRQVMEDMSRKAPAPAPPSPGKSSTPSTVTIKSSKGDDLTSLLQGLIDAALLRYSKDTIARPDYALFSAGGRVVPSITTDTLVMRRSGAFGRYVLGKKDVEGLPPARALHPDNSVGSCWPFKGDQGQLGVLLSRRAVVGDVTIEHAPSEVAHDVSSAPRNVEVWGLVEGTENKANVAEYLATHPSSESAFPPSPDHLLLANVTYDPSLPNHVQTFPIDPEIVNLGVDVGIVIFRVQSNWGADFTCLYRVRVHGDAV</sequence>